<evidence type="ECO:0000256" key="3">
    <source>
        <dbReference type="ARBA" id="ARBA00023134"/>
    </source>
</evidence>
<evidence type="ECO:0000256" key="5">
    <source>
        <dbReference type="ARBA" id="ARBA00023289"/>
    </source>
</evidence>
<evidence type="ECO:0000256" key="4">
    <source>
        <dbReference type="ARBA" id="ARBA00023288"/>
    </source>
</evidence>
<dbReference type="PANTHER" id="PTHR47981:SF39">
    <property type="entry name" value="RAS-RELATED PROTEIN RAB"/>
    <property type="match status" value="1"/>
</dbReference>
<keyword evidence="3" id="KW-0342">GTP-binding</keyword>
<evidence type="ECO:0000256" key="6">
    <source>
        <dbReference type="SAM" id="MobiDB-lite"/>
    </source>
</evidence>
<dbReference type="AlphaFoldDB" id="A0A2J7Q8V1"/>
<keyword evidence="4" id="KW-0449">Lipoprotein</keyword>
<feature type="compositionally biased region" description="Low complexity" evidence="6">
    <location>
        <begin position="50"/>
        <end position="60"/>
    </location>
</feature>
<dbReference type="SMART" id="SM00174">
    <property type="entry name" value="RHO"/>
    <property type="match status" value="1"/>
</dbReference>
<dbReference type="PANTHER" id="PTHR47981">
    <property type="entry name" value="RAB FAMILY"/>
    <property type="match status" value="1"/>
</dbReference>
<dbReference type="STRING" id="105785.A0A2J7Q8V1"/>
<feature type="compositionally biased region" description="Low complexity" evidence="6">
    <location>
        <begin position="162"/>
        <end position="173"/>
    </location>
</feature>
<proteinExistence type="inferred from homology"/>
<keyword evidence="8" id="KW-1185">Reference proteome</keyword>
<dbReference type="InterPro" id="IPR030697">
    <property type="entry name" value="Rab29/Rab38/Rab32"/>
</dbReference>
<keyword evidence="2" id="KW-0547">Nucleotide-binding</keyword>
<organism evidence="7 8">
    <name type="scientific">Cryptotermes secundus</name>
    <dbReference type="NCBI Taxonomy" id="105785"/>
    <lineage>
        <taxon>Eukaryota</taxon>
        <taxon>Metazoa</taxon>
        <taxon>Ecdysozoa</taxon>
        <taxon>Arthropoda</taxon>
        <taxon>Hexapoda</taxon>
        <taxon>Insecta</taxon>
        <taxon>Pterygota</taxon>
        <taxon>Neoptera</taxon>
        <taxon>Polyneoptera</taxon>
        <taxon>Dictyoptera</taxon>
        <taxon>Blattodea</taxon>
        <taxon>Blattoidea</taxon>
        <taxon>Termitoidae</taxon>
        <taxon>Kalotermitidae</taxon>
        <taxon>Cryptotermitinae</taxon>
        <taxon>Cryptotermes</taxon>
    </lineage>
</organism>
<dbReference type="GO" id="GO:0005764">
    <property type="term" value="C:lysosome"/>
    <property type="evidence" value="ECO:0007669"/>
    <property type="project" value="TreeGrafter"/>
</dbReference>
<name>A0A2J7Q8V1_9NEOP</name>
<feature type="compositionally biased region" description="Polar residues" evidence="6">
    <location>
        <begin position="110"/>
        <end position="120"/>
    </location>
</feature>
<dbReference type="InterPro" id="IPR027417">
    <property type="entry name" value="P-loop_NTPase"/>
</dbReference>
<feature type="compositionally biased region" description="Basic and acidic residues" evidence="6">
    <location>
        <begin position="66"/>
        <end position="78"/>
    </location>
</feature>
<dbReference type="InterPro" id="IPR005225">
    <property type="entry name" value="Small_GTP-bd"/>
</dbReference>
<dbReference type="GO" id="GO:0005802">
    <property type="term" value="C:trans-Golgi network"/>
    <property type="evidence" value="ECO:0007669"/>
    <property type="project" value="InterPro"/>
</dbReference>
<sequence length="636" mass="70104">METELEGQNVATGVSSPDISEINNFPPLKKTEPSSQNSRALLKSIAKTRSGSVKLGSFKFGGKKKINSEEDSRFEVKETKKKAKTKKERMGDNSDRQESESSAASTPSPGNKQSIPSKASSLVRKLSIGKYKASGSRKAVKSADTPSSQDEYQSFSTEEESVVSPSVSSAATSQEVSATPNQDAAAPIDQWTIIKGSKSDSSFADSSTPTTPGITDSLPVLESTSQEEIDGIVNGKNGGMIVSEAFLSTSTNSDVKNLAEVRTCDFESGKSEDDPIANSNGDVILPTHYCDPVSLSPVCKKRPFADEDRLSKHEAWFIQFNEDEGCSSEGDTDNRPTTKDKILTITTPLMMKQQDFEEHWKQLDSEVGNMESLTSALSAVSKDVGKLPVSVSEKVMKMKYPSEYTNMLSAVVHYRMRMLKQEQKAAAKHEHLYKILVIGELGTGKTSIIKRYVHQFFSQHYRATIGVDFALKVLNWDANTIVRLQLWDIAGQERFGNMTRVYYKEAVGAFIVFDVTRAATFDAVVKWKQDLDAKVQLPDGSAIPCVLLANKCDQPKEGLVNNPSKMDEYCKERGFTAWFETSAKDNINIEDAAKCLVSKILQNNKMINSNESSNDLERFTLDGRNQREQKSKTCGC</sequence>
<dbReference type="FunFam" id="3.40.50.300:FF:000222">
    <property type="entry name" value="RAB32, member RAS oncogene family"/>
    <property type="match status" value="1"/>
</dbReference>
<dbReference type="SMART" id="SM00173">
    <property type="entry name" value="RAS"/>
    <property type="match status" value="1"/>
</dbReference>
<accession>A0A2J7Q8V1</accession>
<feature type="compositionally biased region" description="Polar residues" evidence="6">
    <location>
        <begin position="9"/>
        <end position="23"/>
    </location>
</feature>
<keyword evidence="5" id="KW-0636">Prenylation</keyword>
<protein>
    <submittedName>
        <fullName evidence="7">Ras-related protein Rab-32</fullName>
    </submittedName>
</protein>
<dbReference type="Proteomes" id="UP000235965">
    <property type="component" value="Unassembled WGS sequence"/>
</dbReference>
<dbReference type="OrthoDB" id="245989at2759"/>
<dbReference type="GO" id="GO:0005525">
    <property type="term" value="F:GTP binding"/>
    <property type="evidence" value="ECO:0007669"/>
    <property type="project" value="UniProtKB-KW"/>
</dbReference>
<dbReference type="GO" id="GO:0045335">
    <property type="term" value="C:phagocytic vesicle"/>
    <property type="evidence" value="ECO:0007669"/>
    <property type="project" value="TreeGrafter"/>
</dbReference>
<comment type="caution">
    <text evidence="7">The sequence shown here is derived from an EMBL/GenBank/DDBJ whole genome shotgun (WGS) entry which is preliminary data.</text>
</comment>
<dbReference type="CDD" id="cd04107">
    <property type="entry name" value="Rab32_Rab38"/>
    <property type="match status" value="1"/>
</dbReference>
<dbReference type="GO" id="GO:0008333">
    <property type="term" value="P:endosome to lysosome transport"/>
    <property type="evidence" value="ECO:0007669"/>
    <property type="project" value="TreeGrafter"/>
</dbReference>
<dbReference type="SMART" id="SM00175">
    <property type="entry name" value="RAB"/>
    <property type="match status" value="1"/>
</dbReference>
<comment type="similarity">
    <text evidence="1">Belongs to the small GTPase superfamily. Rab family.</text>
</comment>
<feature type="compositionally biased region" description="Polar residues" evidence="6">
    <location>
        <begin position="144"/>
        <end position="153"/>
    </location>
</feature>
<dbReference type="SUPFAM" id="SSF52540">
    <property type="entry name" value="P-loop containing nucleoside triphosphate hydrolases"/>
    <property type="match status" value="1"/>
</dbReference>
<dbReference type="NCBIfam" id="TIGR00231">
    <property type="entry name" value="small_GTP"/>
    <property type="match status" value="1"/>
</dbReference>
<reference evidence="7 8" key="1">
    <citation type="submission" date="2017-12" db="EMBL/GenBank/DDBJ databases">
        <title>Hemimetabolous genomes reveal molecular basis of termite eusociality.</title>
        <authorList>
            <person name="Harrison M.C."/>
            <person name="Jongepier E."/>
            <person name="Robertson H.M."/>
            <person name="Arning N."/>
            <person name="Bitard-Feildel T."/>
            <person name="Chao H."/>
            <person name="Childers C.P."/>
            <person name="Dinh H."/>
            <person name="Doddapaneni H."/>
            <person name="Dugan S."/>
            <person name="Gowin J."/>
            <person name="Greiner C."/>
            <person name="Han Y."/>
            <person name="Hu H."/>
            <person name="Hughes D.S.T."/>
            <person name="Huylmans A.-K."/>
            <person name="Kemena C."/>
            <person name="Kremer L.P.M."/>
            <person name="Lee S.L."/>
            <person name="Lopez-Ezquerra A."/>
            <person name="Mallet L."/>
            <person name="Monroy-Kuhn J.M."/>
            <person name="Moser A."/>
            <person name="Murali S.C."/>
            <person name="Muzny D.M."/>
            <person name="Otani S."/>
            <person name="Piulachs M.-D."/>
            <person name="Poelchau M."/>
            <person name="Qu J."/>
            <person name="Schaub F."/>
            <person name="Wada-Katsumata A."/>
            <person name="Worley K.C."/>
            <person name="Xie Q."/>
            <person name="Ylla G."/>
            <person name="Poulsen M."/>
            <person name="Gibbs R.A."/>
            <person name="Schal C."/>
            <person name="Richards S."/>
            <person name="Belles X."/>
            <person name="Korb J."/>
            <person name="Bornberg-Bauer E."/>
        </authorList>
    </citation>
    <scope>NUCLEOTIDE SEQUENCE [LARGE SCALE GENOMIC DNA]</scope>
    <source>
        <tissue evidence="7">Whole body</tissue>
    </source>
</reference>
<dbReference type="PROSITE" id="PS51421">
    <property type="entry name" value="RAS"/>
    <property type="match status" value="1"/>
</dbReference>
<dbReference type="EMBL" id="NEVH01016946">
    <property type="protein sequence ID" value="PNF25010.1"/>
    <property type="molecule type" value="Genomic_DNA"/>
</dbReference>
<dbReference type="PROSITE" id="PS51419">
    <property type="entry name" value="RAB"/>
    <property type="match status" value="1"/>
</dbReference>
<evidence type="ECO:0000256" key="1">
    <source>
        <dbReference type="ARBA" id="ARBA00006270"/>
    </source>
</evidence>
<feature type="compositionally biased region" description="Basic and acidic residues" evidence="6">
    <location>
        <begin position="88"/>
        <end position="99"/>
    </location>
</feature>
<dbReference type="GO" id="GO:0090385">
    <property type="term" value="P:phagosome-lysosome fusion"/>
    <property type="evidence" value="ECO:0007669"/>
    <property type="project" value="TreeGrafter"/>
</dbReference>
<dbReference type="GO" id="GO:0003924">
    <property type="term" value="F:GTPase activity"/>
    <property type="evidence" value="ECO:0007669"/>
    <property type="project" value="InterPro"/>
</dbReference>
<feature type="compositionally biased region" description="Low complexity" evidence="6">
    <location>
        <begin position="100"/>
        <end position="109"/>
    </location>
</feature>
<dbReference type="Gene3D" id="3.40.50.300">
    <property type="entry name" value="P-loop containing nucleotide triphosphate hydrolases"/>
    <property type="match status" value="1"/>
</dbReference>
<dbReference type="Pfam" id="PF00071">
    <property type="entry name" value="Ras"/>
    <property type="match status" value="1"/>
</dbReference>
<dbReference type="InParanoid" id="A0A2J7Q8V1"/>
<gene>
    <name evidence="7" type="ORF">B7P43_G07953</name>
</gene>
<dbReference type="InterPro" id="IPR001806">
    <property type="entry name" value="Small_GTPase"/>
</dbReference>
<feature type="region of interest" description="Disordered" evidence="6">
    <location>
        <begin position="1"/>
        <end position="223"/>
    </location>
</feature>
<evidence type="ECO:0000313" key="8">
    <source>
        <dbReference type="Proteomes" id="UP000235965"/>
    </source>
</evidence>
<dbReference type="SMART" id="SM00176">
    <property type="entry name" value="RAN"/>
    <property type="match status" value="1"/>
</dbReference>
<dbReference type="GO" id="GO:0005770">
    <property type="term" value="C:late endosome"/>
    <property type="evidence" value="ECO:0007669"/>
    <property type="project" value="TreeGrafter"/>
</dbReference>
<dbReference type="PRINTS" id="PR00449">
    <property type="entry name" value="RASTRNSFRMNG"/>
</dbReference>
<evidence type="ECO:0000313" key="7">
    <source>
        <dbReference type="EMBL" id="PNF25010.1"/>
    </source>
</evidence>
<evidence type="ECO:0000256" key="2">
    <source>
        <dbReference type="ARBA" id="ARBA00022741"/>
    </source>
</evidence>